<dbReference type="OrthoDB" id="192611at2759"/>
<gene>
    <name evidence="6" type="ORF">QR46_2850</name>
</gene>
<dbReference type="GO" id="GO:0016255">
    <property type="term" value="P:attachment of GPI anchor to protein"/>
    <property type="evidence" value="ECO:0007669"/>
    <property type="project" value="InterPro"/>
</dbReference>
<dbReference type="AlphaFoldDB" id="A0A132NSX2"/>
<dbReference type="InterPro" id="IPR001096">
    <property type="entry name" value="Peptidase_C13"/>
</dbReference>
<comment type="pathway">
    <text evidence="1">Glycolipid biosynthesis; glycosylphosphatidylinositol-anchor biosynthesis.</text>
</comment>
<dbReference type="GO" id="GO:0006508">
    <property type="term" value="P:proteolysis"/>
    <property type="evidence" value="ECO:0007669"/>
    <property type="project" value="InterPro"/>
</dbReference>
<dbReference type="GO" id="GO:0006506">
    <property type="term" value="P:GPI anchor biosynthetic process"/>
    <property type="evidence" value="ECO:0007669"/>
    <property type="project" value="UniProtKB-UniPathway"/>
</dbReference>
<feature type="chain" id="PRO_5007800067" evidence="5">
    <location>
        <begin position="19"/>
        <end position="251"/>
    </location>
</feature>
<dbReference type="PANTHER" id="PTHR48067:SF1">
    <property type="entry name" value="GPI-ANCHOR TRANSAMIDASE"/>
    <property type="match status" value="1"/>
</dbReference>
<reference evidence="6 7" key="1">
    <citation type="journal article" date="2015" name="Mol. Biochem. Parasitol.">
        <title>Identification of polymorphic genes for use in assemblage B genotyping assays through comparative genomics of multiple assemblage B Giardia duodenalis isolates.</title>
        <authorList>
            <person name="Wielinga C."/>
            <person name="Thompson R.C."/>
            <person name="Monis P."/>
            <person name="Ryan U."/>
        </authorList>
    </citation>
    <scope>NUCLEOTIDE SEQUENCE [LARGE SCALE GENOMIC DNA]</scope>
    <source>
        <strain evidence="6 7">BAH15c1</strain>
    </source>
</reference>
<dbReference type="EMBL" id="JXTI01000080">
    <property type="protein sequence ID" value="KWX13181.1"/>
    <property type="molecule type" value="Genomic_DNA"/>
</dbReference>
<dbReference type="InterPro" id="IPR028361">
    <property type="entry name" value="GPI_transamidase"/>
</dbReference>
<evidence type="ECO:0000313" key="7">
    <source>
        <dbReference type="Proteomes" id="UP000070089"/>
    </source>
</evidence>
<evidence type="ECO:0000256" key="5">
    <source>
        <dbReference type="SAM" id="SignalP"/>
    </source>
</evidence>
<evidence type="ECO:0000256" key="2">
    <source>
        <dbReference type="ARBA" id="ARBA00009941"/>
    </source>
</evidence>
<comment type="similarity">
    <text evidence="2">Belongs to the peptidase C13 family.</text>
</comment>
<accession>A0A132NSX2</accession>
<evidence type="ECO:0000313" key="6">
    <source>
        <dbReference type="EMBL" id="KWX13181.1"/>
    </source>
</evidence>
<protein>
    <submittedName>
        <fullName evidence="6">Putative GPI-anchor transamidase</fullName>
    </submittedName>
</protein>
<sequence>MLHLILFNSIVATTILLGVDTSRAPWDSRHYVNIVKVDTALANHKLIDRSILLYASDPTLTWPQLKPDTNRVDYHVMHPHELTPERLLRFLSVDLWNITSLTHVNTLILYLSGHGSPGFIRFQDSSILYKRSLERVLYALKGANRFTYLCLLVDSCHAASFIDILHDESWYVGVSSSMKNESSYSAFSDPITGIPHVDRFSLALSSINLSRFHNFTSLLLSEEFSFKHLLSHPSITGNGSLWFRNEILPEY</sequence>
<dbReference type="Proteomes" id="UP000070089">
    <property type="component" value="Unassembled WGS sequence"/>
</dbReference>
<dbReference type="PANTHER" id="PTHR48067">
    <property type="entry name" value="GPI-ANCHOR TRANSAMIDASE"/>
    <property type="match status" value="1"/>
</dbReference>
<evidence type="ECO:0000256" key="3">
    <source>
        <dbReference type="ARBA" id="ARBA00022502"/>
    </source>
</evidence>
<dbReference type="Gene3D" id="3.40.50.1460">
    <property type="match status" value="1"/>
</dbReference>
<keyword evidence="4 5" id="KW-0732">Signal</keyword>
<proteinExistence type="inferred from homology"/>
<comment type="caution">
    <text evidence="6">The sequence shown here is derived from an EMBL/GenBank/DDBJ whole genome shotgun (WGS) entry which is preliminary data.</text>
</comment>
<feature type="signal peptide" evidence="5">
    <location>
        <begin position="1"/>
        <end position="18"/>
    </location>
</feature>
<organism evidence="6 7">
    <name type="scientific">Giardia duodenalis assemblage B</name>
    <dbReference type="NCBI Taxonomy" id="1394984"/>
    <lineage>
        <taxon>Eukaryota</taxon>
        <taxon>Metamonada</taxon>
        <taxon>Diplomonadida</taxon>
        <taxon>Hexamitidae</taxon>
        <taxon>Giardiinae</taxon>
        <taxon>Giardia</taxon>
    </lineage>
</organism>
<evidence type="ECO:0000256" key="1">
    <source>
        <dbReference type="ARBA" id="ARBA00004687"/>
    </source>
</evidence>
<dbReference type="Pfam" id="PF01650">
    <property type="entry name" value="Peptidase_C13"/>
    <property type="match status" value="1"/>
</dbReference>
<dbReference type="GO" id="GO:0003923">
    <property type="term" value="F:GPI-anchor transamidase activity"/>
    <property type="evidence" value="ECO:0007669"/>
    <property type="project" value="InterPro"/>
</dbReference>
<evidence type="ECO:0000256" key="4">
    <source>
        <dbReference type="ARBA" id="ARBA00022729"/>
    </source>
</evidence>
<dbReference type="VEuPathDB" id="GiardiaDB:QR46_2850"/>
<dbReference type="GO" id="GO:0042765">
    <property type="term" value="C:GPI-anchor transamidase complex"/>
    <property type="evidence" value="ECO:0007669"/>
    <property type="project" value="InterPro"/>
</dbReference>
<keyword evidence="3" id="KW-0337">GPI-anchor biosynthesis</keyword>
<dbReference type="UniPathway" id="UPA00196"/>
<name>A0A132NSX2_GIAIN</name>